<accession>A0A4D4J6D2</accession>
<dbReference type="Proteomes" id="UP000298860">
    <property type="component" value="Unassembled WGS sequence"/>
</dbReference>
<keyword evidence="2" id="KW-1185">Reference proteome</keyword>
<dbReference type="AlphaFoldDB" id="A0A4D4J6D2"/>
<sequence>MIDELPDDRLDDAAALLSGLTMEPPPASSGEPGDFVVSVRDARDESEIAARAEELLARRAGPEVAGD</sequence>
<proteinExistence type="predicted"/>
<organism evidence="1 2">
    <name type="scientific">Gandjariella thermophila</name>
    <dbReference type="NCBI Taxonomy" id="1931992"/>
    <lineage>
        <taxon>Bacteria</taxon>
        <taxon>Bacillati</taxon>
        <taxon>Actinomycetota</taxon>
        <taxon>Actinomycetes</taxon>
        <taxon>Pseudonocardiales</taxon>
        <taxon>Pseudonocardiaceae</taxon>
        <taxon>Gandjariella</taxon>
    </lineage>
</organism>
<evidence type="ECO:0000313" key="2">
    <source>
        <dbReference type="Proteomes" id="UP000298860"/>
    </source>
</evidence>
<comment type="caution">
    <text evidence="1">The sequence shown here is derived from an EMBL/GenBank/DDBJ whole genome shotgun (WGS) entry which is preliminary data.</text>
</comment>
<evidence type="ECO:0000313" key="1">
    <source>
        <dbReference type="EMBL" id="GDY30662.1"/>
    </source>
</evidence>
<protein>
    <submittedName>
        <fullName evidence="1">Uncharacterized protein</fullName>
    </submittedName>
</protein>
<gene>
    <name evidence="1" type="ORF">GTS_22950</name>
</gene>
<reference evidence="2" key="1">
    <citation type="submission" date="2019-04" db="EMBL/GenBank/DDBJ databases">
        <title>Draft genome sequence of Pseudonocardiaceae bacterium SL3-2-4.</title>
        <authorList>
            <person name="Ningsih F."/>
            <person name="Yokota A."/>
            <person name="Sakai Y."/>
            <person name="Nanatani K."/>
            <person name="Yabe S."/>
            <person name="Oetari A."/>
            <person name="Sjamsuridzal W."/>
        </authorList>
    </citation>
    <scope>NUCLEOTIDE SEQUENCE [LARGE SCALE GENOMIC DNA]</scope>
    <source>
        <strain evidence="2">SL3-2-4</strain>
    </source>
</reference>
<dbReference type="EMBL" id="BJFL01000009">
    <property type="protein sequence ID" value="GDY30662.1"/>
    <property type="molecule type" value="Genomic_DNA"/>
</dbReference>
<name>A0A4D4J6D2_9PSEU</name>